<sequence length="418" mass="44987">MPTAKISRAGSLSAPQRGALIACMTSIIAAGSYTTLAGLLTTEFVAEIGWGVDTVGPGIGINMLFYGLTAPFSIYVMRRYGIARVANIALAMLVTGSLVVLFPQPVVFNLVWGFIIGIGTGCLTMAYGGLIVKTWFPNRQGTIAGFLVASSVFGQFALLPFWSEVMQLYGWRAPLIGSALIAACAIGINALFLREPEDVDQPDRAAPTGKTHLYQEVFKSLLTAMRTRIFWSLVVLFLICGATTNGIMWSHFTMAATICGLTVTAASSVLLLIGIFNVFGTTLSGWLTDRIDVRTILTVAFLVRALTLLWLPSILVGVFDTRIVTFAIIFGVMDVATVPPIIAICNRVYGYDGPSIFGWINAFHQLGAGLMAMSGSMIWLVFGNYDPLWYVSGVLCLMACVVVFTSSYAPKTQVQAQS</sequence>
<evidence type="ECO:0000259" key="5">
    <source>
        <dbReference type="PROSITE" id="PS50850"/>
    </source>
</evidence>
<gene>
    <name evidence="6" type="ORF">A3843_05170</name>
</gene>
<dbReference type="Proteomes" id="UP000185783">
    <property type="component" value="Unassembled WGS sequence"/>
</dbReference>
<feature type="transmembrane region" description="Helical" evidence="4">
    <location>
        <begin position="20"/>
        <end position="39"/>
    </location>
</feature>
<dbReference type="STRING" id="197461.A3843_05170"/>
<dbReference type="InterPro" id="IPR011701">
    <property type="entry name" value="MFS"/>
</dbReference>
<name>A0A1U7JKC6_9HYPH</name>
<dbReference type="PANTHER" id="PTHR11360:SF284">
    <property type="entry name" value="EG:103B4.3 PROTEIN-RELATED"/>
    <property type="match status" value="1"/>
</dbReference>
<keyword evidence="7" id="KW-1185">Reference proteome</keyword>
<evidence type="ECO:0000313" key="7">
    <source>
        <dbReference type="Proteomes" id="UP000185783"/>
    </source>
</evidence>
<keyword evidence="2 4" id="KW-1133">Transmembrane helix</keyword>
<keyword evidence="1 4" id="KW-0812">Transmembrane</keyword>
<reference evidence="6 7" key="1">
    <citation type="submission" date="2016-03" db="EMBL/GenBank/DDBJ databases">
        <title>Genome sequence of Nesiotobacter sp. nov., a moderately halophilic alphaproteobacterium isolated from the Yellow Sea, China.</title>
        <authorList>
            <person name="Zhang G."/>
            <person name="Zhang R."/>
        </authorList>
    </citation>
    <scope>NUCLEOTIDE SEQUENCE [LARGE SCALE GENOMIC DNA]</scope>
    <source>
        <strain evidence="6 7">WB1-6</strain>
    </source>
</reference>
<feature type="transmembrane region" description="Helical" evidence="4">
    <location>
        <begin position="356"/>
        <end position="382"/>
    </location>
</feature>
<accession>A0A1U7JKC6</accession>
<feature type="transmembrane region" description="Helical" evidence="4">
    <location>
        <begin position="323"/>
        <end position="344"/>
    </location>
</feature>
<dbReference type="EMBL" id="LVVZ01000007">
    <property type="protein sequence ID" value="OKL45144.1"/>
    <property type="molecule type" value="Genomic_DNA"/>
</dbReference>
<organism evidence="6 7">
    <name type="scientific">Pseudovibrio exalbescens</name>
    <dbReference type="NCBI Taxonomy" id="197461"/>
    <lineage>
        <taxon>Bacteria</taxon>
        <taxon>Pseudomonadati</taxon>
        <taxon>Pseudomonadota</taxon>
        <taxon>Alphaproteobacteria</taxon>
        <taxon>Hyphomicrobiales</taxon>
        <taxon>Stappiaceae</taxon>
        <taxon>Pseudovibrio</taxon>
    </lineage>
</organism>
<evidence type="ECO:0000256" key="3">
    <source>
        <dbReference type="ARBA" id="ARBA00023136"/>
    </source>
</evidence>
<evidence type="ECO:0000256" key="4">
    <source>
        <dbReference type="SAM" id="Phobius"/>
    </source>
</evidence>
<feature type="transmembrane region" description="Helical" evidence="4">
    <location>
        <begin position="291"/>
        <end position="311"/>
    </location>
</feature>
<dbReference type="InterPro" id="IPR020846">
    <property type="entry name" value="MFS_dom"/>
</dbReference>
<comment type="caution">
    <text evidence="6">The sequence shown here is derived from an EMBL/GenBank/DDBJ whole genome shotgun (WGS) entry which is preliminary data.</text>
</comment>
<evidence type="ECO:0000256" key="1">
    <source>
        <dbReference type="ARBA" id="ARBA00022692"/>
    </source>
</evidence>
<dbReference type="RefSeq" id="WP_051269194.1">
    <property type="nucleotide sequence ID" value="NZ_LVVZ01000007.1"/>
</dbReference>
<feature type="transmembrane region" description="Helical" evidence="4">
    <location>
        <begin position="144"/>
        <end position="163"/>
    </location>
</feature>
<dbReference type="CDD" id="cd17355">
    <property type="entry name" value="MFS_YcxA_like"/>
    <property type="match status" value="1"/>
</dbReference>
<feature type="transmembrane region" description="Helical" evidence="4">
    <location>
        <begin position="255"/>
        <end position="279"/>
    </location>
</feature>
<dbReference type="PROSITE" id="PS50850">
    <property type="entry name" value="MFS"/>
    <property type="match status" value="1"/>
</dbReference>
<feature type="transmembrane region" description="Helical" evidence="4">
    <location>
        <begin position="175"/>
        <end position="193"/>
    </location>
</feature>
<feature type="transmembrane region" description="Helical" evidence="4">
    <location>
        <begin position="110"/>
        <end position="132"/>
    </location>
</feature>
<dbReference type="InterPro" id="IPR036259">
    <property type="entry name" value="MFS_trans_sf"/>
</dbReference>
<proteinExistence type="predicted"/>
<dbReference type="SUPFAM" id="SSF103473">
    <property type="entry name" value="MFS general substrate transporter"/>
    <property type="match status" value="1"/>
</dbReference>
<feature type="transmembrane region" description="Helical" evidence="4">
    <location>
        <begin position="85"/>
        <end position="104"/>
    </location>
</feature>
<dbReference type="Pfam" id="PF07690">
    <property type="entry name" value="MFS_1"/>
    <property type="match status" value="1"/>
</dbReference>
<feature type="domain" description="Major facilitator superfamily (MFS) profile" evidence="5">
    <location>
        <begin position="18"/>
        <end position="411"/>
    </location>
</feature>
<feature type="transmembrane region" description="Helical" evidence="4">
    <location>
        <begin position="59"/>
        <end position="78"/>
    </location>
</feature>
<dbReference type="PANTHER" id="PTHR11360">
    <property type="entry name" value="MONOCARBOXYLATE TRANSPORTER"/>
    <property type="match status" value="1"/>
</dbReference>
<dbReference type="AlphaFoldDB" id="A0A1U7JKC6"/>
<evidence type="ECO:0000313" key="6">
    <source>
        <dbReference type="EMBL" id="OKL45144.1"/>
    </source>
</evidence>
<feature type="transmembrane region" description="Helical" evidence="4">
    <location>
        <begin position="229"/>
        <end position="249"/>
    </location>
</feature>
<protein>
    <recommendedName>
        <fullName evidence="5">Major facilitator superfamily (MFS) profile domain-containing protein</fullName>
    </recommendedName>
</protein>
<feature type="transmembrane region" description="Helical" evidence="4">
    <location>
        <begin position="388"/>
        <end position="409"/>
    </location>
</feature>
<dbReference type="InterPro" id="IPR050327">
    <property type="entry name" value="Proton-linked_MCT"/>
</dbReference>
<dbReference type="Gene3D" id="1.20.1250.20">
    <property type="entry name" value="MFS general substrate transporter like domains"/>
    <property type="match status" value="2"/>
</dbReference>
<keyword evidence="3 4" id="KW-0472">Membrane</keyword>
<dbReference type="GO" id="GO:0022857">
    <property type="term" value="F:transmembrane transporter activity"/>
    <property type="evidence" value="ECO:0007669"/>
    <property type="project" value="InterPro"/>
</dbReference>
<evidence type="ECO:0000256" key="2">
    <source>
        <dbReference type="ARBA" id="ARBA00022989"/>
    </source>
</evidence>